<dbReference type="STRING" id="1531966.A0A0A1TDM4"/>
<gene>
    <name evidence="2" type="ORF">VHEMI04215</name>
</gene>
<evidence type="ECO:0000313" key="3">
    <source>
        <dbReference type="Proteomes" id="UP000039046"/>
    </source>
</evidence>
<evidence type="ECO:0008006" key="4">
    <source>
        <dbReference type="Google" id="ProtNLM"/>
    </source>
</evidence>
<dbReference type="OrthoDB" id="9978173at2759"/>
<dbReference type="PANTHER" id="PTHR31252:SF11">
    <property type="entry name" value="DUF4419 DOMAIN-CONTAINING PROTEIN"/>
    <property type="match status" value="1"/>
</dbReference>
<name>A0A0A1TDM4_9HYPO</name>
<dbReference type="HOGENOM" id="CLU_037155_2_0_1"/>
<dbReference type="EMBL" id="CDHN01000002">
    <property type="protein sequence ID" value="CEJ86814.1"/>
    <property type="molecule type" value="Genomic_DNA"/>
</dbReference>
<dbReference type="AlphaFoldDB" id="A0A0A1TDM4"/>
<dbReference type="PANTHER" id="PTHR31252">
    <property type="entry name" value="DUF4419 DOMAIN-CONTAINING PROTEIN"/>
    <property type="match status" value="1"/>
</dbReference>
<reference evidence="2 3" key="1">
    <citation type="journal article" date="2015" name="Genome Announc.">
        <title>Draft Genome Sequence and Gene Annotation of the Entomopathogenic Fungus Verticillium hemipterigenum.</title>
        <authorList>
            <person name="Horn F."/>
            <person name="Habel A."/>
            <person name="Scharf D.H."/>
            <person name="Dworschak J."/>
            <person name="Brakhage A.A."/>
            <person name="Guthke R."/>
            <person name="Hertweck C."/>
            <person name="Linde J."/>
        </authorList>
    </citation>
    <scope>NUCLEOTIDE SEQUENCE [LARGE SCALE GENOMIC DNA]</scope>
</reference>
<accession>A0A0A1TDM4</accession>
<evidence type="ECO:0000313" key="2">
    <source>
        <dbReference type="EMBL" id="CEJ86814.1"/>
    </source>
</evidence>
<evidence type="ECO:0000256" key="1">
    <source>
        <dbReference type="SAM" id="MobiDB-lite"/>
    </source>
</evidence>
<feature type="compositionally biased region" description="Basic and acidic residues" evidence="1">
    <location>
        <begin position="381"/>
        <end position="396"/>
    </location>
</feature>
<proteinExistence type="predicted"/>
<keyword evidence="3" id="KW-1185">Reference proteome</keyword>
<feature type="region of interest" description="Disordered" evidence="1">
    <location>
        <begin position="378"/>
        <end position="408"/>
    </location>
</feature>
<dbReference type="Pfam" id="PF14388">
    <property type="entry name" value="DUF4419"/>
    <property type="match status" value="1"/>
</dbReference>
<dbReference type="InterPro" id="IPR025533">
    <property type="entry name" value="DUF4419"/>
</dbReference>
<sequence>MPVTIPVNDHAAEPWEKEPAANTKDILDVALPQDSKAFQEILQTSYNAKAIAEKNATSSSNGFVHAAIAAYNNHHHLTLRPEDVWFSILTQLSFYIKAHAEELRTFFVEHDDKKELEVVDFGTRHTVDFGRMARSMTNLIAKNVKDPALSDWVMPSFTTTTDEDRSVAAVLFMGAMQKYFSYRFSLRCGIPSVTLLGELSDWQDILKRLDFIDRLGEEPTKFRRQLQPILENMIRSFEQPDSPDVTQFWNTIAHKTSRASAVPFLSGWITAFCFWNSEGQPLGSYEGDGRGVPEPTKVAEVEYPRVKIPDIPPGSASVPVLLDDNGQLFQCTMVAGSAAIQAAKANEKQKATVTTAPASDDALTAVQPMSGWWICINEDQSDPKEKKANDSAREGENTVALASQSVSA</sequence>
<dbReference type="Proteomes" id="UP000039046">
    <property type="component" value="Unassembled WGS sequence"/>
</dbReference>
<organism evidence="2 3">
    <name type="scientific">[Torrubiella] hemipterigena</name>
    <dbReference type="NCBI Taxonomy" id="1531966"/>
    <lineage>
        <taxon>Eukaryota</taxon>
        <taxon>Fungi</taxon>
        <taxon>Dikarya</taxon>
        <taxon>Ascomycota</taxon>
        <taxon>Pezizomycotina</taxon>
        <taxon>Sordariomycetes</taxon>
        <taxon>Hypocreomycetidae</taxon>
        <taxon>Hypocreales</taxon>
        <taxon>Clavicipitaceae</taxon>
        <taxon>Clavicipitaceae incertae sedis</taxon>
        <taxon>'Torrubiella' clade</taxon>
    </lineage>
</organism>
<protein>
    <recommendedName>
        <fullName evidence="4">DUF4419 domain-containing protein</fullName>
    </recommendedName>
</protein>